<proteinExistence type="predicted"/>
<dbReference type="Proteomes" id="UP000302218">
    <property type="component" value="Plasmid pNVE414"/>
</dbReference>
<dbReference type="RefSeq" id="WP_138247267.1">
    <property type="nucleotide sequence ID" value="NZ_CP040332.1"/>
</dbReference>
<dbReference type="EMBL" id="CP040332">
    <property type="protein sequence ID" value="QCS44877.1"/>
    <property type="molecule type" value="Genomic_DNA"/>
</dbReference>
<accession>A0A4P8WMQ4</accession>
<evidence type="ECO:0000313" key="2">
    <source>
        <dbReference type="EMBL" id="QCS44877.1"/>
    </source>
</evidence>
<keyword evidence="2" id="KW-0614">Plasmid</keyword>
<dbReference type="KEGG" id="nvr:FEJ81_21560"/>
<dbReference type="GO" id="GO:0006355">
    <property type="term" value="P:regulation of DNA-templated transcription"/>
    <property type="evidence" value="ECO:0007669"/>
    <property type="project" value="InterPro"/>
</dbReference>
<dbReference type="GeneID" id="40267918"/>
<dbReference type="GO" id="GO:0003677">
    <property type="term" value="F:DNA binding"/>
    <property type="evidence" value="ECO:0007669"/>
    <property type="project" value="InterPro"/>
</dbReference>
<dbReference type="InterPro" id="IPR036388">
    <property type="entry name" value="WH-like_DNA-bd_sf"/>
</dbReference>
<feature type="domain" description="Winged helix-turn-helix transcription repressor HrcA DNA-binding" evidence="1">
    <location>
        <begin position="5"/>
        <end position="80"/>
    </location>
</feature>
<dbReference type="AlphaFoldDB" id="A0A4P8WMQ4"/>
<protein>
    <submittedName>
        <fullName evidence="2">TrmB family transcriptional regulator</fullName>
    </submittedName>
</protein>
<dbReference type="OrthoDB" id="64432at2157"/>
<dbReference type="SUPFAM" id="SSF46785">
    <property type="entry name" value="Winged helix' DNA-binding domain"/>
    <property type="match status" value="1"/>
</dbReference>
<dbReference type="InterPro" id="IPR005104">
    <property type="entry name" value="WHTH_HrcA_DNA-bd"/>
</dbReference>
<evidence type="ECO:0000313" key="3">
    <source>
        <dbReference type="Proteomes" id="UP000302218"/>
    </source>
</evidence>
<reference evidence="3" key="1">
    <citation type="submission" date="2019-05" db="EMBL/GenBank/DDBJ databases">
        <title>Genome sequence and methylation pattern of the halophilic Archaeon Natrinema versiforme BOL5-4.</title>
        <authorList>
            <person name="DasSarma P."/>
            <person name="Anton B.P."/>
            <person name="DasSarma S.L."/>
            <person name="Martinez F.L."/>
            <person name="Guzman D."/>
            <person name="Roberts R.J."/>
            <person name="DasSarma S."/>
        </authorList>
    </citation>
    <scope>NUCLEOTIDE SEQUENCE [LARGE SCALE GENOMIC DNA]</scope>
    <source>
        <strain evidence="3">BOL5-4</strain>
        <plasmid evidence="3">pnve414</plasmid>
    </source>
</reference>
<organism evidence="2 3">
    <name type="scientific">Natrinema versiforme</name>
    <dbReference type="NCBI Taxonomy" id="88724"/>
    <lineage>
        <taxon>Archaea</taxon>
        <taxon>Methanobacteriati</taxon>
        <taxon>Methanobacteriota</taxon>
        <taxon>Stenosarchaea group</taxon>
        <taxon>Halobacteria</taxon>
        <taxon>Halobacteriales</taxon>
        <taxon>Natrialbaceae</taxon>
        <taxon>Natrinema</taxon>
    </lineage>
</organism>
<dbReference type="InterPro" id="IPR036390">
    <property type="entry name" value="WH_DNA-bd_sf"/>
</dbReference>
<evidence type="ECO:0000259" key="1">
    <source>
        <dbReference type="Pfam" id="PF03444"/>
    </source>
</evidence>
<dbReference type="Gene3D" id="1.10.10.10">
    <property type="entry name" value="Winged helix-like DNA-binding domain superfamily/Winged helix DNA-binding domain"/>
    <property type="match status" value="1"/>
</dbReference>
<sequence length="179" mass="19415">MSTIDLSQRQRRTLTELVNEYQATDSPVSSTDLAATLDRKPGTLRNQMSSLRSLDLVEGIPGPSGGYKPTETAYEVLDREPLADAESVTLARNYDRVTATVDTIDFTTVHNPDLCRAQVHFQQSVRGFEKGDEIAIGPTPVANLVLGGVIVTVNESENMVILDVALLEAPMKEDGSKPA</sequence>
<gene>
    <name evidence="2" type="ORF">FEJ81_21560</name>
</gene>
<geneLocation type="plasmid" evidence="3">
    <name>pnve414</name>
</geneLocation>
<name>A0A4P8WMQ4_9EURY</name>
<dbReference type="Pfam" id="PF03444">
    <property type="entry name" value="WHD_HrcA"/>
    <property type="match status" value="1"/>
</dbReference>